<evidence type="ECO:0000256" key="6">
    <source>
        <dbReference type="ARBA" id="ARBA00022989"/>
    </source>
</evidence>
<comment type="similarity">
    <text evidence="2">Belongs to the binding-protein-dependent transport system permease family. FecCD subfamily.</text>
</comment>
<dbReference type="GO" id="GO:0033214">
    <property type="term" value="P:siderophore-iron import into cell"/>
    <property type="evidence" value="ECO:0007669"/>
    <property type="project" value="TreeGrafter"/>
</dbReference>
<organism evidence="8 9">
    <name type="scientific">Tessaracoccus lapidicaptus</name>
    <dbReference type="NCBI Taxonomy" id="1427523"/>
    <lineage>
        <taxon>Bacteria</taxon>
        <taxon>Bacillati</taxon>
        <taxon>Actinomycetota</taxon>
        <taxon>Actinomycetes</taxon>
        <taxon>Propionibacteriales</taxon>
        <taxon>Propionibacteriaceae</taxon>
        <taxon>Tessaracoccus</taxon>
    </lineage>
</organism>
<proteinExistence type="inferred from homology"/>
<keyword evidence="7" id="KW-0472">Membrane</keyword>
<keyword evidence="4" id="KW-1003">Cell membrane</keyword>
<dbReference type="Proteomes" id="UP000093501">
    <property type="component" value="Unassembled WGS sequence"/>
</dbReference>
<dbReference type="GO" id="GO:0022857">
    <property type="term" value="F:transmembrane transporter activity"/>
    <property type="evidence" value="ECO:0007669"/>
    <property type="project" value="InterPro"/>
</dbReference>
<evidence type="ECO:0000313" key="9">
    <source>
        <dbReference type="Proteomes" id="UP000093501"/>
    </source>
</evidence>
<name>A0A1C0AM03_9ACTN</name>
<dbReference type="SUPFAM" id="SSF81345">
    <property type="entry name" value="ABC transporter involved in vitamin B12 uptake, BtuC"/>
    <property type="match status" value="1"/>
</dbReference>
<dbReference type="CDD" id="cd06550">
    <property type="entry name" value="TM_ABC_iron-siderophores_like"/>
    <property type="match status" value="1"/>
</dbReference>
<reference evidence="9" key="1">
    <citation type="submission" date="2016-07" db="EMBL/GenBank/DDBJ databases">
        <authorList>
            <person name="Florea S."/>
            <person name="Webb J.S."/>
            <person name="Jaromczyk J."/>
            <person name="Schardl C.L."/>
        </authorList>
    </citation>
    <scope>NUCLEOTIDE SEQUENCE [LARGE SCALE GENOMIC DNA]</scope>
    <source>
        <strain evidence="9">IPBSL-7</strain>
    </source>
</reference>
<dbReference type="EMBL" id="MBQD01000021">
    <property type="protein sequence ID" value="OCL33905.1"/>
    <property type="molecule type" value="Genomic_DNA"/>
</dbReference>
<dbReference type="InterPro" id="IPR000522">
    <property type="entry name" value="ABC_transptr_permease_BtuC"/>
</dbReference>
<evidence type="ECO:0000256" key="1">
    <source>
        <dbReference type="ARBA" id="ARBA00004651"/>
    </source>
</evidence>
<dbReference type="Gene3D" id="1.10.3470.10">
    <property type="entry name" value="ABC transporter involved in vitamin B12 uptake, BtuC"/>
    <property type="match status" value="1"/>
</dbReference>
<keyword evidence="9" id="KW-1185">Reference proteome</keyword>
<sequence>MTAAVLRAATARRRRLVLAAAAAATVALFVARALLGDYQIAAPDAVRILLGADLGPASFLFLETKLPTALVALAAGLALGGSGGAFQSMLRNPLASPDVMGVTLGASAAAVTGLVVAGLTGAQVTAAAFAGGLAVALGIFVLSGGAHSASNRIILIGLGLAFALQAVIHWVLIRGSVYQARDAMRWLSGSLNAMTWDGVSRLWLAVAVGLPLLLLLGRPLRLIEVGDDLAGGLGIRVPRVRLAVLLVVVLLTASATSVAGPIAFVGLLAGPIARRLNAGRSSLPLAALVGAAVVLGADLLGDARWPWGPLPVGIITGLLGAPMLVALLLRSTSEEDIHG</sequence>
<dbReference type="AlphaFoldDB" id="A0A1C0AM03"/>
<accession>A0A1C0AM03</accession>
<evidence type="ECO:0000256" key="3">
    <source>
        <dbReference type="ARBA" id="ARBA00022448"/>
    </source>
</evidence>
<dbReference type="GO" id="GO:0005886">
    <property type="term" value="C:plasma membrane"/>
    <property type="evidence" value="ECO:0007669"/>
    <property type="project" value="UniProtKB-SubCell"/>
</dbReference>
<dbReference type="PANTHER" id="PTHR30472:SF24">
    <property type="entry name" value="FERRIC ENTEROBACTIN TRANSPORT SYSTEM PERMEASE PROTEIN FEPG"/>
    <property type="match status" value="1"/>
</dbReference>
<dbReference type="Pfam" id="PF01032">
    <property type="entry name" value="FecCD"/>
    <property type="match status" value="1"/>
</dbReference>
<evidence type="ECO:0000313" key="8">
    <source>
        <dbReference type="EMBL" id="OCL33905.1"/>
    </source>
</evidence>
<evidence type="ECO:0000256" key="4">
    <source>
        <dbReference type="ARBA" id="ARBA00022475"/>
    </source>
</evidence>
<dbReference type="PANTHER" id="PTHR30472">
    <property type="entry name" value="FERRIC ENTEROBACTIN TRANSPORT SYSTEM PERMEASE PROTEIN"/>
    <property type="match status" value="1"/>
</dbReference>
<keyword evidence="3" id="KW-0813">Transport</keyword>
<gene>
    <name evidence="8" type="ORF">BCR15_04545</name>
</gene>
<dbReference type="InterPro" id="IPR037294">
    <property type="entry name" value="ABC_BtuC-like"/>
</dbReference>
<comment type="caution">
    <text evidence="8">The sequence shown here is derived from an EMBL/GenBank/DDBJ whole genome shotgun (WGS) entry which is preliminary data.</text>
</comment>
<evidence type="ECO:0000256" key="2">
    <source>
        <dbReference type="ARBA" id="ARBA00007935"/>
    </source>
</evidence>
<keyword evidence="5" id="KW-0812">Transmembrane</keyword>
<evidence type="ECO:0000256" key="7">
    <source>
        <dbReference type="ARBA" id="ARBA00023136"/>
    </source>
</evidence>
<comment type="subcellular location">
    <subcellularLocation>
        <location evidence="1">Cell membrane</location>
        <topology evidence="1">Multi-pass membrane protein</topology>
    </subcellularLocation>
</comment>
<evidence type="ECO:0000256" key="5">
    <source>
        <dbReference type="ARBA" id="ARBA00022692"/>
    </source>
</evidence>
<keyword evidence="6" id="KW-1133">Transmembrane helix</keyword>
<dbReference type="RefSeq" id="WP_068751662.1">
    <property type="nucleotide sequence ID" value="NZ_LR214441.1"/>
</dbReference>
<protein>
    <submittedName>
        <fullName evidence="8">Uncharacterized protein</fullName>
    </submittedName>
</protein>